<dbReference type="GO" id="GO:0006508">
    <property type="term" value="P:proteolysis"/>
    <property type="evidence" value="ECO:0007669"/>
    <property type="project" value="UniProtKB-KW"/>
</dbReference>
<comment type="similarity">
    <text evidence="1 5 6">Belongs to the peptidase S8 family.</text>
</comment>
<feature type="chain" id="PRO_5046305068" evidence="8">
    <location>
        <begin position="30"/>
        <end position="1115"/>
    </location>
</feature>
<dbReference type="InterPro" id="IPR050131">
    <property type="entry name" value="Peptidase_S8_subtilisin-like"/>
</dbReference>
<keyword evidence="4 5" id="KW-0720">Serine protease</keyword>
<accession>A0ABR9JQ53</accession>
<dbReference type="InterPro" id="IPR015500">
    <property type="entry name" value="Peptidase_S8_subtilisin-rel"/>
</dbReference>
<sequence>MSHKRWSRALLGSLLAAGTLAAMPVAAHAAPDVPAPASPLPSGKSWKVTLLTGDVVSVRTVEGEPPLVSVTPAPGREKRPFRKEIRPDGHVVVTPMDVAGLVGKVIDPELFDVTSLIRQGYDDARSKELPLIVRQSGGPRALSALGGGLDKTRDLPSIDAVAVRQPKKEARGLGRTLSTKSAESTGVEHIWLDGKVKANFAPAAPAAPAAHRLDRNLRQVGAPAAWRAGYTGEGAKVAVLDTGVDAGHPDLEGRITATENFSESPDTADRLGHGTHVAATVAGTGAASSGERKGVAPDASLLIGKVLDDDGFGSDSAVIAGMEWAASRADVVNMSLGGYPTDGTDPVSLALNGLTAEHGTLFVVAAGNDGAIQTVGSPGTAEAALTVGAVDGRDRLAEFSSRGPVAHTAKPEVVAPGVDIIAARAEGTAGGTPIDANYTKMSGTSMAAPHVAGAAALLAAKHPDWKPSRLKAALVATTDPATGGDPYELGAGRIDVGEAARTPVLADQGVVDLGTSAHPGHKALSTELGWTSPGKPARLELDVEVTDRDGRTTNGAATVPSHVDVPANGTATAPLTIDAARLDPGLHTAVVTAKGGGAALETVATFYVEPPTHTLTVDATPLPGADPANLYAWASVVNTTDVVELATTVEVADGAAKIRVPEGRYSILGTVQGGGSGDAWSYAVAGDPDVLVDGDTTVTLDGAKAVPVTVEVEGVQTKAISNYATVVQSTDQGMWSMTTTSGDAEAAPMMLQPMDAPDTGSLRAYAAHRLSGPDGFYDVLRPLGDGVPADPSHVITTAEHAKLARVDARFAAFDGDATEVFADQRYGLTPEGLLLFDAYADGTPAGTTRTDHVSTGDGIRWTAWGSPRDIPDGWVDQSTVTEFRPGQHVEHTWGRQPIRPGPYSGTGFSSSTCVPAPTTRTRGNLHVALVDLQTRPDGFDCGVGGITGELALFADGKKVGETDGPTGDFTVPSGDTEYKLTYENDSSAILPVSTRTSTSWTFDSRAPRGDESTGVPLLLVDYDLNLDLMNRPTDEPAVFTVSRMAGTGNEKVTDLRFWTSTDDGKTWTPVETTPLGDGKFSAPLPPKGSVSLRVSAEDAGGSAIDQTIIRAYNIR</sequence>
<proteinExistence type="inferred from homology"/>
<dbReference type="InterPro" id="IPR023827">
    <property type="entry name" value="Peptidase_S8_Asp-AS"/>
</dbReference>
<evidence type="ECO:0000256" key="7">
    <source>
        <dbReference type="SAM" id="MobiDB-lite"/>
    </source>
</evidence>
<feature type="active site" description="Charge relay system" evidence="5">
    <location>
        <position position="241"/>
    </location>
</feature>
<evidence type="ECO:0000256" key="8">
    <source>
        <dbReference type="SAM" id="SignalP"/>
    </source>
</evidence>
<keyword evidence="3 5" id="KW-0378">Hydrolase</keyword>
<dbReference type="InterPro" id="IPR036278">
    <property type="entry name" value="Sialidase_sf"/>
</dbReference>
<evidence type="ECO:0000256" key="5">
    <source>
        <dbReference type="PROSITE-ProRule" id="PRU01240"/>
    </source>
</evidence>
<dbReference type="PANTHER" id="PTHR43806:SF65">
    <property type="entry name" value="SERINE PROTEASE APRX"/>
    <property type="match status" value="1"/>
</dbReference>
<evidence type="ECO:0000259" key="9">
    <source>
        <dbReference type="Pfam" id="PF00082"/>
    </source>
</evidence>
<dbReference type="SUPFAM" id="SSF50939">
    <property type="entry name" value="Sialidases"/>
    <property type="match status" value="1"/>
</dbReference>
<evidence type="ECO:0000256" key="3">
    <source>
        <dbReference type="ARBA" id="ARBA00022801"/>
    </source>
</evidence>
<evidence type="ECO:0000256" key="4">
    <source>
        <dbReference type="ARBA" id="ARBA00022825"/>
    </source>
</evidence>
<dbReference type="PROSITE" id="PS00136">
    <property type="entry name" value="SUBTILASE_ASP"/>
    <property type="match status" value="1"/>
</dbReference>
<dbReference type="Pfam" id="PF00082">
    <property type="entry name" value="Peptidase_S8"/>
    <property type="match status" value="1"/>
</dbReference>
<keyword evidence="8" id="KW-0732">Signal</keyword>
<reference evidence="10 11" key="1">
    <citation type="submission" date="2020-10" db="EMBL/GenBank/DDBJ databases">
        <title>Sequencing the genomes of 1000 actinobacteria strains.</title>
        <authorList>
            <person name="Klenk H.-P."/>
        </authorList>
    </citation>
    <scope>NUCLEOTIDE SEQUENCE [LARGE SCALE GENOMIC DNA]</scope>
    <source>
        <strain evidence="10 11">DSM 46744</strain>
    </source>
</reference>
<evidence type="ECO:0000313" key="11">
    <source>
        <dbReference type="Proteomes" id="UP000627838"/>
    </source>
</evidence>
<evidence type="ECO:0000256" key="6">
    <source>
        <dbReference type="RuleBase" id="RU003355"/>
    </source>
</evidence>
<evidence type="ECO:0000313" key="10">
    <source>
        <dbReference type="EMBL" id="MBE1532699.1"/>
    </source>
</evidence>
<dbReference type="PROSITE" id="PS51892">
    <property type="entry name" value="SUBTILASE"/>
    <property type="match status" value="1"/>
</dbReference>
<feature type="compositionally biased region" description="Polar residues" evidence="7">
    <location>
        <begin position="906"/>
        <end position="917"/>
    </location>
</feature>
<dbReference type="Proteomes" id="UP000627838">
    <property type="component" value="Unassembled WGS sequence"/>
</dbReference>
<feature type="active site" description="Charge relay system" evidence="5">
    <location>
        <position position="273"/>
    </location>
</feature>
<dbReference type="InterPro" id="IPR023828">
    <property type="entry name" value="Peptidase_S8_Ser-AS"/>
</dbReference>
<protein>
    <submittedName>
        <fullName evidence="10">Subtilisin family serine protease</fullName>
    </submittedName>
</protein>
<dbReference type="PRINTS" id="PR00723">
    <property type="entry name" value="SUBTILISIN"/>
</dbReference>
<evidence type="ECO:0000256" key="1">
    <source>
        <dbReference type="ARBA" id="ARBA00011073"/>
    </source>
</evidence>
<dbReference type="RefSeq" id="WP_192759354.1">
    <property type="nucleotide sequence ID" value="NZ_JADBDZ010000001.1"/>
</dbReference>
<feature type="domain" description="Peptidase S8/S53" evidence="9">
    <location>
        <begin position="232"/>
        <end position="492"/>
    </location>
</feature>
<gene>
    <name evidence="10" type="ORF">H4W34_002532</name>
</gene>
<dbReference type="InterPro" id="IPR000209">
    <property type="entry name" value="Peptidase_S8/S53_dom"/>
</dbReference>
<comment type="caution">
    <text evidence="10">The sequence shown here is derived from an EMBL/GenBank/DDBJ whole genome shotgun (WGS) entry which is preliminary data.</text>
</comment>
<dbReference type="GO" id="GO:0008233">
    <property type="term" value="F:peptidase activity"/>
    <property type="evidence" value="ECO:0007669"/>
    <property type="project" value="UniProtKB-KW"/>
</dbReference>
<dbReference type="Gene3D" id="3.40.50.200">
    <property type="entry name" value="Peptidase S8/S53 domain"/>
    <property type="match status" value="1"/>
</dbReference>
<dbReference type="EMBL" id="JADBDZ010000001">
    <property type="protein sequence ID" value="MBE1532699.1"/>
    <property type="molecule type" value="Genomic_DNA"/>
</dbReference>
<dbReference type="SUPFAM" id="SSF52743">
    <property type="entry name" value="Subtilisin-like"/>
    <property type="match status" value="1"/>
</dbReference>
<evidence type="ECO:0000256" key="2">
    <source>
        <dbReference type="ARBA" id="ARBA00022670"/>
    </source>
</evidence>
<name>A0ABR9JQ53_9ACTN</name>
<feature type="region of interest" description="Disordered" evidence="7">
    <location>
        <begin position="892"/>
        <end position="917"/>
    </location>
</feature>
<dbReference type="PROSITE" id="PS00138">
    <property type="entry name" value="SUBTILASE_SER"/>
    <property type="match status" value="1"/>
</dbReference>
<dbReference type="PANTHER" id="PTHR43806">
    <property type="entry name" value="PEPTIDASE S8"/>
    <property type="match status" value="1"/>
</dbReference>
<feature type="signal peptide" evidence="8">
    <location>
        <begin position="1"/>
        <end position="29"/>
    </location>
</feature>
<feature type="active site" description="Charge relay system" evidence="5">
    <location>
        <position position="445"/>
    </location>
</feature>
<keyword evidence="11" id="KW-1185">Reference proteome</keyword>
<organism evidence="10 11">
    <name type="scientific">Actinomadura algeriensis</name>
    <dbReference type="NCBI Taxonomy" id="1679523"/>
    <lineage>
        <taxon>Bacteria</taxon>
        <taxon>Bacillati</taxon>
        <taxon>Actinomycetota</taxon>
        <taxon>Actinomycetes</taxon>
        <taxon>Streptosporangiales</taxon>
        <taxon>Thermomonosporaceae</taxon>
        <taxon>Actinomadura</taxon>
    </lineage>
</organism>
<keyword evidence="2 5" id="KW-0645">Protease</keyword>
<dbReference type="InterPro" id="IPR036852">
    <property type="entry name" value="Peptidase_S8/S53_dom_sf"/>
</dbReference>